<dbReference type="Proteomes" id="UP000305751">
    <property type="component" value="Unassembled WGS sequence"/>
</dbReference>
<evidence type="ECO:0000256" key="8">
    <source>
        <dbReference type="ARBA" id="ARBA00023235"/>
    </source>
</evidence>
<evidence type="ECO:0000256" key="6">
    <source>
        <dbReference type="ARBA" id="ARBA00022822"/>
    </source>
</evidence>
<evidence type="ECO:0000256" key="5">
    <source>
        <dbReference type="ARBA" id="ARBA00022605"/>
    </source>
</evidence>
<gene>
    <name evidence="9" type="primary">trpF</name>
    <name evidence="11" type="ORF">D7Y07_12795</name>
    <name evidence="12" type="ORF">E5356_02320</name>
</gene>
<dbReference type="Proteomes" id="UP000267159">
    <property type="component" value="Unassembled WGS sequence"/>
</dbReference>
<dbReference type="PANTHER" id="PTHR42894">
    <property type="entry name" value="N-(5'-PHOSPHORIBOSYL)ANTHRANILATE ISOMERASE"/>
    <property type="match status" value="1"/>
</dbReference>
<sequence>MINGKIIKVCGMCEAENIRDVESLEGIDMLGFIFYPKSPRYVYELPAYLPIHTRRVGVFVNEDKQVVSMFADRFGLDYVQLHGNESPEYCRSLHTAGLKIIKAFSVARPKDLTKVYEYEEVCNLFLFDTKCEQYGGSGNQFDWNILHTYNGHVPFLLSGGINPYSANALKEFKHPRLAGYDLNSRFEFTPGKKDSERIQTFLNELKS</sequence>
<dbReference type="GO" id="GO:0004640">
    <property type="term" value="F:phosphoribosylanthranilate isomerase activity"/>
    <property type="evidence" value="ECO:0007669"/>
    <property type="project" value="UniProtKB-UniRule"/>
</dbReference>
<dbReference type="InterPro" id="IPR011060">
    <property type="entry name" value="RibuloseP-bd_barrel"/>
</dbReference>
<keyword evidence="5 9" id="KW-0028">Amino-acid biosynthesis</keyword>
<dbReference type="InterPro" id="IPR044643">
    <property type="entry name" value="TrpF_fam"/>
</dbReference>
<comment type="caution">
    <text evidence="11">The sequence shown here is derived from an EMBL/GenBank/DDBJ whole genome shotgun (WGS) entry which is preliminary data.</text>
</comment>
<dbReference type="UniPathway" id="UPA00035">
    <property type="reaction ID" value="UER00042"/>
</dbReference>
<dbReference type="AlphaFoldDB" id="A0A3L7YZR3"/>
<dbReference type="EMBL" id="RAZM01000041">
    <property type="protein sequence ID" value="RLT79628.1"/>
    <property type="molecule type" value="Genomic_DNA"/>
</dbReference>
<reference evidence="12 14" key="2">
    <citation type="submission" date="2019-04" db="EMBL/GenBank/DDBJ databases">
        <title>Microbes associate with the intestines of laboratory mice.</title>
        <authorList>
            <person name="Navarre W."/>
            <person name="Wong E."/>
            <person name="Huang K."/>
            <person name="Tropini C."/>
            <person name="Ng K."/>
            <person name="Yu B."/>
        </authorList>
    </citation>
    <scope>NUCLEOTIDE SEQUENCE [LARGE SCALE GENOMIC DNA]</scope>
    <source>
        <strain evidence="12 14">NM70_E10</strain>
    </source>
</reference>
<comment type="similarity">
    <text evidence="9">Belongs to the TrpF family.</text>
</comment>
<evidence type="ECO:0000313" key="12">
    <source>
        <dbReference type="EMBL" id="TGY08224.1"/>
    </source>
</evidence>
<comment type="catalytic activity">
    <reaction evidence="1 9">
        <text>N-(5-phospho-beta-D-ribosyl)anthranilate = 1-(2-carboxyphenylamino)-1-deoxy-D-ribulose 5-phosphate</text>
        <dbReference type="Rhea" id="RHEA:21540"/>
        <dbReference type="ChEBI" id="CHEBI:18277"/>
        <dbReference type="ChEBI" id="CHEBI:58613"/>
        <dbReference type="EC" id="5.3.1.24"/>
    </reaction>
</comment>
<evidence type="ECO:0000259" key="10">
    <source>
        <dbReference type="Pfam" id="PF00697"/>
    </source>
</evidence>
<keyword evidence="8 9" id="KW-0413">Isomerase</keyword>
<keyword evidence="7 9" id="KW-0057">Aromatic amino acid biosynthesis</keyword>
<dbReference type="Gene3D" id="3.20.20.70">
    <property type="entry name" value="Aldolase class I"/>
    <property type="match status" value="1"/>
</dbReference>
<dbReference type="PANTHER" id="PTHR42894:SF1">
    <property type="entry name" value="N-(5'-PHOSPHORIBOSYL)ANTHRANILATE ISOMERASE"/>
    <property type="match status" value="1"/>
</dbReference>
<dbReference type="HAMAP" id="MF_00135">
    <property type="entry name" value="PRAI"/>
    <property type="match status" value="1"/>
</dbReference>
<evidence type="ECO:0000313" key="11">
    <source>
        <dbReference type="EMBL" id="RLT79628.1"/>
    </source>
</evidence>
<accession>A0A3L7YZR3</accession>
<evidence type="ECO:0000256" key="4">
    <source>
        <dbReference type="ARBA" id="ARBA00022272"/>
    </source>
</evidence>
<proteinExistence type="inferred from homology"/>
<evidence type="ECO:0000256" key="7">
    <source>
        <dbReference type="ARBA" id="ARBA00023141"/>
    </source>
</evidence>
<dbReference type="RefSeq" id="WP_121766551.1">
    <property type="nucleotide sequence ID" value="NZ_CAJTBC010000012.1"/>
</dbReference>
<evidence type="ECO:0000313" key="13">
    <source>
        <dbReference type="Proteomes" id="UP000267159"/>
    </source>
</evidence>
<evidence type="ECO:0000256" key="2">
    <source>
        <dbReference type="ARBA" id="ARBA00004664"/>
    </source>
</evidence>
<dbReference type="SUPFAM" id="SSF51366">
    <property type="entry name" value="Ribulose-phoshate binding barrel"/>
    <property type="match status" value="1"/>
</dbReference>
<dbReference type="EC" id="5.3.1.24" evidence="3 9"/>
<dbReference type="STRING" id="1235814.GCA_000613385_03498"/>
<dbReference type="CDD" id="cd00405">
    <property type="entry name" value="PRAI"/>
    <property type="match status" value="1"/>
</dbReference>
<evidence type="ECO:0000256" key="9">
    <source>
        <dbReference type="HAMAP-Rule" id="MF_00135"/>
    </source>
</evidence>
<comment type="pathway">
    <text evidence="2 9">Amino-acid biosynthesis; L-tryptophan biosynthesis; L-tryptophan from chorismate: step 3/5.</text>
</comment>
<feature type="domain" description="N-(5'phosphoribosyl) anthranilate isomerase (PRAI)" evidence="10">
    <location>
        <begin position="8"/>
        <end position="203"/>
    </location>
</feature>
<evidence type="ECO:0000256" key="3">
    <source>
        <dbReference type="ARBA" id="ARBA00012572"/>
    </source>
</evidence>
<name>A0A3L7YZR3_9BACE</name>
<dbReference type="InterPro" id="IPR013785">
    <property type="entry name" value="Aldolase_TIM"/>
</dbReference>
<organism evidence="11 13">
    <name type="scientific">Bacteroides acidifaciens</name>
    <dbReference type="NCBI Taxonomy" id="85831"/>
    <lineage>
        <taxon>Bacteria</taxon>
        <taxon>Pseudomonadati</taxon>
        <taxon>Bacteroidota</taxon>
        <taxon>Bacteroidia</taxon>
        <taxon>Bacteroidales</taxon>
        <taxon>Bacteroidaceae</taxon>
        <taxon>Bacteroides</taxon>
    </lineage>
</organism>
<reference evidence="11 13" key="1">
    <citation type="submission" date="2018-09" db="EMBL/GenBank/DDBJ databases">
        <title>Murine metabolic-syndrome-specific gut microbial biobank.</title>
        <authorList>
            <person name="Liu C."/>
        </authorList>
    </citation>
    <scope>NUCLEOTIDE SEQUENCE [LARGE SCALE GENOMIC DNA]</scope>
    <source>
        <strain evidence="11 13">0.1X-D8-26</strain>
    </source>
</reference>
<dbReference type="GO" id="GO:0000162">
    <property type="term" value="P:L-tryptophan biosynthetic process"/>
    <property type="evidence" value="ECO:0007669"/>
    <property type="project" value="UniProtKB-UniRule"/>
</dbReference>
<dbReference type="Pfam" id="PF00697">
    <property type="entry name" value="PRAI"/>
    <property type="match status" value="1"/>
</dbReference>
<keyword evidence="14" id="KW-1185">Reference proteome</keyword>
<dbReference type="InterPro" id="IPR001240">
    <property type="entry name" value="PRAI_dom"/>
</dbReference>
<keyword evidence="6 9" id="KW-0822">Tryptophan biosynthesis</keyword>
<evidence type="ECO:0000256" key="1">
    <source>
        <dbReference type="ARBA" id="ARBA00001164"/>
    </source>
</evidence>
<evidence type="ECO:0000313" key="14">
    <source>
        <dbReference type="Proteomes" id="UP000305751"/>
    </source>
</evidence>
<dbReference type="EMBL" id="SRZA01000003">
    <property type="protein sequence ID" value="TGY08224.1"/>
    <property type="molecule type" value="Genomic_DNA"/>
</dbReference>
<protein>
    <recommendedName>
        <fullName evidence="4 9">N-(5'-phosphoribosyl)anthranilate isomerase</fullName>
        <shortName evidence="9">PRAI</shortName>
        <ecNumber evidence="3 9">5.3.1.24</ecNumber>
    </recommendedName>
</protein>